<dbReference type="Pfam" id="PF19054">
    <property type="entry name" value="DUF5753"/>
    <property type="match status" value="1"/>
</dbReference>
<reference evidence="3" key="1">
    <citation type="submission" date="2016-03" db="EMBL/GenBank/DDBJ databases">
        <title>Complete genome sequence of the type strain Actinoalloteichus hymeniacidonis DSM 45092.</title>
        <authorList>
            <person name="Schaffert L."/>
            <person name="Albersmeier A."/>
            <person name="Winkler A."/>
            <person name="Kalinowski J."/>
            <person name="Zotchev S."/>
            <person name="Ruckert C."/>
        </authorList>
    </citation>
    <scope>NUCLEOTIDE SEQUENCE [LARGE SCALE GENOMIC DNA]</scope>
    <source>
        <strain evidence="3">HPA177(T) (DSM 45092(T))</strain>
    </source>
</reference>
<evidence type="ECO:0000313" key="2">
    <source>
        <dbReference type="EMBL" id="AOS64176.1"/>
    </source>
</evidence>
<dbReference type="InterPro" id="IPR010982">
    <property type="entry name" value="Lambda_DNA-bd_dom_sf"/>
</dbReference>
<dbReference type="AlphaFoldDB" id="A0AAC9HSI7"/>
<organism evidence="2 3">
    <name type="scientific">Actinoalloteichus hymeniacidonis</name>
    <dbReference type="NCBI Taxonomy" id="340345"/>
    <lineage>
        <taxon>Bacteria</taxon>
        <taxon>Bacillati</taxon>
        <taxon>Actinomycetota</taxon>
        <taxon>Actinomycetes</taxon>
        <taxon>Pseudonocardiales</taxon>
        <taxon>Pseudonocardiaceae</taxon>
        <taxon>Actinoalloteichus</taxon>
    </lineage>
</organism>
<dbReference type="InterPro" id="IPR001387">
    <property type="entry name" value="Cro/C1-type_HTH"/>
</dbReference>
<proteinExistence type="predicted"/>
<keyword evidence="3" id="KW-1185">Reference proteome</keyword>
<gene>
    <name evidence="2" type="ORF">TL08_16880</name>
</gene>
<dbReference type="Proteomes" id="UP000095210">
    <property type="component" value="Chromosome"/>
</dbReference>
<evidence type="ECO:0000259" key="1">
    <source>
        <dbReference type="SMART" id="SM00530"/>
    </source>
</evidence>
<sequence>MSPMARPKSALLRTPGARSLGNALRTARTNEGVSTRELGRRLGSRSAAWVLNLERGEVMITPELVAAIAGALALPERDRERLVARARDLGASPWTPSADLPDQLTTLIGYEREASRITELARIVPGLLQTEDYARAMIAALPGRYDVDELIRVRMERQSVLTSVNAPKYRAMLDESVLRKPIGGHAVMAGQLAHLLEVASAHNVEILIIADDQGAYPGMSAPFTLLEFEDTDPVVYVELMTTGTWINKPGDTVGYLPALDRLATVALSSDESMQVVAKYRTHHEGQAPSP</sequence>
<dbReference type="EMBL" id="CP014859">
    <property type="protein sequence ID" value="AOS64176.1"/>
    <property type="molecule type" value="Genomic_DNA"/>
</dbReference>
<protein>
    <submittedName>
        <fullName evidence="2">DNA binding protein with helix-turn-helix domain</fullName>
    </submittedName>
</protein>
<dbReference type="KEGG" id="ahm:TL08_16880"/>
<dbReference type="InterPro" id="IPR043917">
    <property type="entry name" value="DUF5753"/>
</dbReference>
<accession>A0AAC9HSI7</accession>
<dbReference type="Gene3D" id="1.10.260.40">
    <property type="entry name" value="lambda repressor-like DNA-binding domains"/>
    <property type="match status" value="1"/>
</dbReference>
<dbReference type="CDD" id="cd00093">
    <property type="entry name" value="HTH_XRE"/>
    <property type="match status" value="1"/>
</dbReference>
<name>A0AAC9HSI7_9PSEU</name>
<feature type="domain" description="HTH cro/C1-type" evidence="1">
    <location>
        <begin position="23"/>
        <end position="79"/>
    </location>
</feature>
<dbReference type="SUPFAM" id="SSF47413">
    <property type="entry name" value="lambda repressor-like DNA-binding domains"/>
    <property type="match status" value="1"/>
</dbReference>
<dbReference type="SMART" id="SM00530">
    <property type="entry name" value="HTH_XRE"/>
    <property type="match status" value="1"/>
</dbReference>
<evidence type="ECO:0000313" key="3">
    <source>
        <dbReference type="Proteomes" id="UP000095210"/>
    </source>
</evidence>
<dbReference type="Pfam" id="PF13560">
    <property type="entry name" value="HTH_31"/>
    <property type="match status" value="1"/>
</dbReference>
<dbReference type="GO" id="GO:0003677">
    <property type="term" value="F:DNA binding"/>
    <property type="evidence" value="ECO:0007669"/>
    <property type="project" value="InterPro"/>
</dbReference>